<dbReference type="Pfam" id="PF12832">
    <property type="entry name" value="MFS_1_like"/>
    <property type="match status" value="1"/>
</dbReference>
<keyword evidence="6 8" id="KW-1133">Transmembrane helix</keyword>
<sequence length="385" mass="42962">MTLLNSQRWLSFGFFFFFITWGIFLPFWTGWLTTDKGLTVTAASVVMGVGMILRSFSTFLFFPMMTRKAPLVSVIRWMGIASIVALLLYIPASSFTALLIITALFSMFYPTLLPAIESSATVLMQREHIHYGKSRSYGSIGYTVSVFIIGALIGFWGEGVILYGMIAGLGILVFYFFQRAPVAITSFDTSQEHKKTSLKQLFQSKTFIVIGVLAVLLQGAHTAYYNYGFIYLNDLQVNGVYIGLILNIAVLFEIVFFTQADRYFANVKISTLYIIASAGSSLRWLLIFIFPTAPVFILSQGLHALSFGFAHYAFIQYISKHLDESLIAPAQGFYAAFAMSLSIAILTFPAGFLYDLQPSYAFASMMICSVPALLLVLTTRKKLQF</sequence>
<name>A0ABW3GXT4_9BACL</name>
<feature type="transmembrane region" description="Helical" evidence="8">
    <location>
        <begin position="239"/>
        <end position="258"/>
    </location>
</feature>
<feature type="transmembrane region" description="Helical" evidence="8">
    <location>
        <begin position="37"/>
        <end position="62"/>
    </location>
</feature>
<dbReference type="InterPro" id="IPR036259">
    <property type="entry name" value="MFS_trans_sf"/>
</dbReference>
<dbReference type="Proteomes" id="UP001596976">
    <property type="component" value="Unassembled WGS sequence"/>
</dbReference>
<feature type="transmembrane region" description="Helical" evidence="8">
    <location>
        <begin position="334"/>
        <end position="354"/>
    </location>
</feature>
<evidence type="ECO:0000256" key="8">
    <source>
        <dbReference type="SAM" id="Phobius"/>
    </source>
</evidence>
<keyword evidence="5 8" id="KW-0812">Transmembrane</keyword>
<reference evidence="11" key="1">
    <citation type="journal article" date="2019" name="Int. J. Syst. Evol. Microbiol.">
        <title>The Global Catalogue of Microorganisms (GCM) 10K type strain sequencing project: providing services to taxonomists for standard genome sequencing and annotation.</title>
        <authorList>
            <consortium name="The Broad Institute Genomics Platform"/>
            <consortium name="The Broad Institute Genome Sequencing Center for Infectious Disease"/>
            <person name="Wu L."/>
            <person name="Ma J."/>
        </authorList>
    </citation>
    <scope>NUCLEOTIDE SEQUENCE [LARGE SCALE GENOMIC DNA]</scope>
    <source>
        <strain evidence="11">CCUG 63563</strain>
    </source>
</reference>
<protein>
    <submittedName>
        <fullName evidence="10">MFS transporter</fullName>
    </submittedName>
</protein>
<feature type="transmembrane region" description="Helical" evidence="8">
    <location>
        <begin position="12"/>
        <end position="31"/>
    </location>
</feature>
<dbReference type="RefSeq" id="WP_381012700.1">
    <property type="nucleotide sequence ID" value="NZ_JBHTJF010000034.1"/>
</dbReference>
<dbReference type="InterPro" id="IPR026032">
    <property type="entry name" value="HcaT-like"/>
</dbReference>
<feature type="domain" description="Major facilitator superfamily associated" evidence="9">
    <location>
        <begin position="9"/>
        <end position="359"/>
    </location>
</feature>
<feature type="transmembrane region" description="Helical" evidence="8">
    <location>
        <begin position="296"/>
        <end position="314"/>
    </location>
</feature>
<gene>
    <name evidence="10" type="ORF">ACFQ0V_09500</name>
</gene>
<keyword evidence="2" id="KW-0813">Transport</keyword>
<dbReference type="SUPFAM" id="SSF103473">
    <property type="entry name" value="MFS general substrate transporter"/>
    <property type="match status" value="1"/>
</dbReference>
<feature type="transmembrane region" description="Helical" evidence="8">
    <location>
        <begin position="207"/>
        <end position="227"/>
    </location>
</feature>
<keyword evidence="3" id="KW-1003">Cell membrane</keyword>
<keyword evidence="11" id="KW-1185">Reference proteome</keyword>
<organism evidence="10 11">
    <name type="scientific">Savagea faecisuis</name>
    <dbReference type="NCBI Taxonomy" id="1274803"/>
    <lineage>
        <taxon>Bacteria</taxon>
        <taxon>Bacillati</taxon>
        <taxon>Bacillota</taxon>
        <taxon>Bacilli</taxon>
        <taxon>Bacillales</taxon>
        <taxon>Caryophanaceae</taxon>
        <taxon>Savagea</taxon>
    </lineage>
</organism>
<evidence type="ECO:0000256" key="3">
    <source>
        <dbReference type="ARBA" id="ARBA00022475"/>
    </source>
</evidence>
<keyword evidence="7 8" id="KW-0472">Membrane</keyword>
<dbReference type="PANTHER" id="PTHR23522">
    <property type="entry name" value="BLL5896 PROTEIN"/>
    <property type="match status" value="1"/>
</dbReference>
<evidence type="ECO:0000256" key="7">
    <source>
        <dbReference type="ARBA" id="ARBA00023136"/>
    </source>
</evidence>
<dbReference type="PANTHER" id="PTHR23522:SF10">
    <property type="entry name" value="3-PHENYLPROPIONIC ACID TRANSPORTER-RELATED"/>
    <property type="match status" value="1"/>
</dbReference>
<comment type="caution">
    <text evidence="10">The sequence shown here is derived from an EMBL/GenBank/DDBJ whole genome shotgun (WGS) entry which is preliminary data.</text>
</comment>
<feature type="transmembrane region" description="Helical" evidence="8">
    <location>
        <begin position="98"/>
        <end position="116"/>
    </location>
</feature>
<proteinExistence type="predicted"/>
<evidence type="ECO:0000256" key="2">
    <source>
        <dbReference type="ARBA" id="ARBA00022448"/>
    </source>
</evidence>
<evidence type="ECO:0000313" key="11">
    <source>
        <dbReference type="Proteomes" id="UP001596976"/>
    </source>
</evidence>
<evidence type="ECO:0000256" key="4">
    <source>
        <dbReference type="ARBA" id="ARBA00022519"/>
    </source>
</evidence>
<dbReference type="InterPro" id="IPR024989">
    <property type="entry name" value="MFS_assoc_dom"/>
</dbReference>
<dbReference type="Gene3D" id="1.20.1250.20">
    <property type="entry name" value="MFS general substrate transporter like domains"/>
    <property type="match status" value="2"/>
</dbReference>
<dbReference type="EMBL" id="JBHTJF010000034">
    <property type="protein sequence ID" value="MFD0943976.1"/>
    <property type="molecule type" value="Genomic_DNA"/>
</dbReference>
<dbReference type="PIRSF" id="PIRSF004925">
    <property type="entry name" value="HcaT"/>
    <property type="match status" value="1"/>
</dbReference>
<accession>A0ABW3GXT4</accession>
<evidence type="ECO:0000256" key="6">
    <source>
        <dbReference type="ARBA" id="ARBA00022989"/>
    </source>
</evidence>
<feature type="transmembrane region" description="Helical" evidence="8">
    <location>
        <begin position="360"/>
        <end position="379"/>
    </location>
</feature>
<evidence type="ECO:0000259" key="9">
    <source>
        <dbReference type="Pfam" id="PF12832"/>
    </source>
</evidence>
<feature type="transmembrane region" description="Helical" evidence="8">
    <location>
        <begin position="137"/>
        <end position="154"/>
    </location>
</feature>
<feature type="transmembrane region" description="Helical" evidence="8">
    <location>
        <begin position="74"/>
        <end position="92"/>
    </location>
</feature>
<comment type="subcellular location">
    <subcellularLocation>
        <location evidence="1">Cell inner membrane</location>
        <topology evidence="1">Multi-pass membrane protein</topology>
    </subcellularLocation>
</comment>
<evidence type="ECO:0000256" key="5">
    <source>
        <dbReference type="ARBA" id="ARBA00022692"/>
    </source>
</evidence>
<evidence type="ECO:0000256" key="1">
    <source>
        <dbReference type="ARBA" id="ARBA00004429"/>
    </source>
</evidence>
<feature type="transmembrane region" description="Helical" evidence="8">
    <location>
        <begin position="160"/>
        <end position="177"/>
    </location>
</feature>
<evidence type="ECO:0000313" key="10">
    <source>
        <dbReference type="EMBL" id="MFD0943976.1"/>
    </source>
</evidence>
<feature type="transmembrane region" description="Helical" evidence="8">
    <location>
        <begin position="270"/>
        <end position="290"/>
    </location>
</feature>
<keyword evidence="4" id="KW-0997">Cell inner membrane</keyword>